<evidence type="ECO:0000256" key="3">
    <source>
        <dbReference type="ARBA" id="ARBA00022692"/>
    </source>
</evidence>
<keyword evidence="3" id="KW-0812">Transmembrane</keyword>
<proteinExistence type="inferred from homology"/>
<dbReference type="PANTHER" id="PTHR16932">
    <property type="entry name" value="INTERFERON ALPHA-INDUCIBLE PROTEIN 27"/>
    <property type="match status" value="1"/>
</dbReference>
<dbReference type="AlphaFoldDB" id="A0A6G1HET2"/>
<accession>A0A6G1HET2</accession>
<comment type="subcellular location">
    <subcellularLocation>
        <location evidence="1">Membrane</location>
        <topology evidence="1">Multi-pass membrane protein</topology>
    </subcellularLocation>
</comment>
<keyword evidence="7" id="KW-1185">Reference proteome</keyword>
<evidence type="ECO:0000313" key="6">
    <source>
        <dbReference type="EMBL" id="KAF1991529.1"/>
    </source>
</evidence>
<dbReference type="Pfam" id="PF06140">
    <property type="entry name" value="Ifi-6-16"/>
    <property type="match status" value="1"/>
</dbReference>
<dbReference type="EMBL" id="ML977139">
    <property type="protein sequence ID" value="KAF1991529.1"/>
    <property type="molecule type" value="Genomic_DNA"/>
</dbReference>
<dbReference type="GO" id="GO:0016020">
    <property type="term" value="C:membrane"/>
    <property type="evidence" value="ECO:0007669"/>
    <property type="project" value="UniProtKB-SubCell"/>
</dbReference>
<dbReference type="OrthoDB" id="3794528at2759"/>
<evidence type="ECO:0000256" key="5">
    <source>
        <dbReference type="ARBA" id="ARBA00023136"/>
    </source>
</evidence>
<evidence type="ECO:0000256" key="1">
    <source>
        <dbReference type="ARBA" id="ARBA00004141"/>
    </source>
</evidence>
<comment type="similarity">
    <text evidence="2">Belongs to the IFI6/IFI27 family.</text>
</comment>
<keyword evidence="5" id="KW-0472">Membrane</keyword>
<dbReference type="InterPro" id="IPR038213">
    <property type="entry name" value="IFI6/IFI27-like_sf"/>
</dbReference>
<dbReference type="PANTHER" id="PTHR16932:SF18">
    <property type="entry name" value="INTERFERON, ALPHA-INDUCIBLE PROTEIN 27-LIKE 2"/>
    <property type="match status" value="1"/>
</dbReference>
<name>A0A6G1HET2_9PEZI</name>
<evidence type="ECO:0000313" key="7">
    <source>
        <dbReference type="Proteomes" id="UP000800041"/>
    </source>
</evidence>
<dbReference type="InterPro" id="IPR009311">
    <property type="entry name" value="IFI6/IFI27-like"/>
</dbReference>
<dbReference type="Proteomes" id="UP000800041">
    <property type="component" value="Unassembled WGS sequence"/>
</dbReference>
<evidence type="ECO:0000256" key="4">
    <source>
        <dbReference type="ARBA" id="ARBA00022989"/>
    </source>
</evidence>
<sequence length="228" mass="23680">MAFFGELVNHVSNWGVQAGADIAGWTGQAVRDVDKWGQQAGPNIAGWSVQAVHDIDKWGGTDIAGWTGQAVHDIDAWGQQAGKDIATCVQVARNVVYHLDLGKVPEILLNWIKEHPGQTSVMIVGTVVLLNPYLLTAPVLEMLGFTANGVAANSAASAVHSLMGDVGRQSIFALLQSAGAGGAGATVVNILASAGAAGALGVQAVTIAQEEMGHRGIKDELEMEDHEG</sequence>
<reference evidence="6" key="1">
    <citation type="journal article" date="2020" name="Stud. Mycol.">
        <title>101 Dothideomycetes genomes: a test case for predicting lifestyles and emergence of pathogens.</title>
        <authorList>
            <person name="Haridas S."/>
            <person name="Albert R."/>
            <person name="Binder M."/>
            <person name="Bloem J."/>
            <person name="Labutti K."/>
            <person name="Salamov A."/>
            <person name="Andreopoulos B."/>
            <person name="Baker S."/>
            <person name="Barry K."/>
            <person name="Bills G."/>
            <person name="Bluhm B."/>
            <person name="Cannon C."/>
            <person name="Castanera R."/>
            <person name="Culley D."/>
            <person name="Daum C."/>
            <person name="Ezra D."/>
            <person name="Gonzalez J."/>
            <person name="Henrissat B."/>
            <person name="Kuo A."/>
            <person name="Liang C."/>
            <person name="Lipzen A."/>
            <person name="Lutzoni F."/>
            <person name="Magnuson J."/>
            <person name="Mondo S."/>
            <person name="Nolan M."/>
            <person name="Ohm R."/>
            <person name="Pangilinan J."/>
            <person name="Park H.-J."/>
            <person name="Ramirez L."/>
            <person name="Alfaro M."/>
            <person name="Sun H."/>
            <person name="Tritt A."/>
            <person name="Yoshinaga Y."/>
            <person name="Zwiers L.-H."/>
            <person name="Turgeon B."/>
            <person name="Goodwin S."/>
            <person name="Spatafora J."/>
            <person name="Crous P."/>
            <person name="Grigoriev I."/>
        </authorList>
    </citation>
    <scope>NUCLEOTIDE SEQUENCE</scope>
    <source>
        <strain evidence="6">CBS 113979</strain>
    </source>
</reference>
<gene>
    <name evidence="6" type="ORF">K402DRAFT_416823</name>
</gene>
<evidence type="ECO:0000256" key="2">
    <source>
        <dbReference type="ARBA" id="ARBA00007262"/>
    </source>
</evidence>
<dbReference type="Gene3D" id="6.10.110.10">
    <property type="match status" value="1"/>
</dbReference>
<organism evidence="6 7">
    <name type="scientific">Aulographum hederae CBS 113979</name>
    <dbReference type="NCBI Taxonomy" id="1176131"/>
    <lineage>
        <taxon>Eukaryota</taxon>
        <taxon>Fungi</taxon>
        <taxon>Dikarya</taxon>
        <taxon>Ascomycota</taxon>
        <taxon>Pezizomycotina</taxon>
        <taxon>Dothideomycetes</taxon>
        <taxon>Pleosporomycetidae</taxon>
        <taxon>Aulographales</taxon>
        <taxon>Aulographaceae</taxon>
    </lineage>
</organism>
<protein>
    <submittedName>
        <fullName evidence="6">Uncharacterized protein</fullName>
    </submittedName>
</protein>
<keyword evidence="4" id="KW-1133">Transmembrane helix</keyword>